<dbReference type="RefSeq" id="WP_262992434.1">
    <property type="nucleotide sequence ID" value="NZ_JAOTJC010000005.1"/>
</dbReference>
<proteinExistence type="predicted"/>
<organism evidence="1 2">
    <name type="scientific">Alteromonas salexigens</name>
    <dbReference type="NCBI Taxonomy" id="2982530"/>
    <lineage>
        <taxon>Bacteria</taxon>
        <taxon>Pseudomonadati</taxon>
        <taxon>Pseudomonadota</taxon>
        <taxon>Gammaproteobacteria</taxon>
        <taxon>Alteromonadales</taxon>
        <taxon>Alteromonadaceae</taxon>
        <taxon>Alteromonas/Salinimonas group</taxon>
        <taxon>Alteromonas</taxon>
    </lineage>
</organism>
<reference evidence="2" key="1">
    <citation type="submission" date="2023-07" db="EMBL/GenBank/DDBJ databases">
        <title>Study on multiphase classification of strain Alteromonas salexigens isolated from the Yellow Sea.</title>
        <authorList>
            <person name="Sun L."/>
        </authorList>
    </citation>
    <scope>NUCLEOTIDE SEQUENCE [LARGE SCALE GENOMIC DNA]</scope>
    <source>
        <strain evidence="2">ASW11-19</strain>
    </source>
</reference>
<evidence type="ECO:0000313" key="1">
    <source>
        <dbReference type="EMBL" id="MCU7553731.1"/>
    </source>
</evidence>
<keyword evidence="2" id="KW-1185">Reference proteome</keyword>
<comment type="caution">
    <text evidence="1">The sequence shown here is derived from an EMBL/GenBank/DDBJ whole genome shotgun (WGS) entry which is preliminary data.</text>
</comment>
<name>A0ABT2VKC5_9ALTE</name>
<dbReference type="EMBL" id="JAOTJC010000005">
    <property type="protein sequence ID" value="MCU7553731.1"/>
    <property type="molecule type" value="Genomic_DNA"/>
</dbReference>
<gene>
    <name evidence="1" type="ORF">OCL06_03855</name>
</gene>
<accession>A0ABT2VKC5</accession>
<dbReference type="Proteomes" id="UP001209257">
    <property type="component" value="Unassembled WGS sequence"/>
</dbReference>
<sequence>MLPDCLKPYTQRLVIQPFLWRERQWRVPFYQVYARLSAPVAADFLTYRSKKVAILHLGKYHVPLFDPCRQGIDVLPAHAVVLSHCKGNRFGLYAFPADTVLAPLFLPLGTQYLRRQSQ</sequence>
<protein>
    <submittedName>
        <fullName evidence="1">Uncharacterized protein</fullName>
    </submittedName>
</protein>
<evidence type="ECO:0000313" key="2">
    <source>
        <dbReference type="Proteomes" id="UP001209257"/>
    </source>
</evidence>